<dbReference type="Pfam" id="PF00581">
    <property type="entry name" value="Rhodanese"/>
    <property type="match status" value="1"/>
</dbReference>
<dbReference type="Gene3D" id="3.40.250.10">
    <property type="entry name" value="Rhodanese-like domain"/>
    <property type="match status" value="1"/>
</dbReference>
<feature type="domain" description="Rhodanese" evidence="1">
    <location>
        <begin position="14"/>
        <end position="116"/>
    </location>
</feature>
<keyword evidence="3" id="KW-1185">Reference proteome</keyword>
<dbReference type="SUPFAM" id="SSF52821">
    <property type="entry name" value="Rhodanese/Cell cycle control phosphatase"/>
    <property type="match status" value="1"/>
</dbReference>
<dbReference type="Proteomes" id="UP001497623">
    <property type="component" value="Unassembled WGS sequence"/>
</dbReference>
<organism evidence="2 3">
    <name type="scientific">Meganyctiphanes norvegica</name>
    <name type="common">Northern krill</name>
    <name type="synonym">Thysanopoda norvegica</name>
    <dbReference type="NCBI Taxonomy" id="48144"/>
    <lineage>
        <taxon>Eukaryota</taxon>
        <taxon>Metazoa</taxon>
        <taxon>Ecdysozoa</taxon>
        <taxon>Arthropoda</taxon>
        <taxon>Crustacea</taxon>
        <taxon>Multicrustacea</taxon>
        <taxon>Malacostraca</taxon>
        <taxon>Eumalacostraca</taxon>
        <taxon>Eucarida</taxon>
        <taxon>Euphausiacea</taxon>
        <taxon>Euphausiidae</taxon>
        <taxon>Meganyctiphanes</taxon>
    </lineage>
</organism>
<dbReference type="AlphaFoldDB" id="A0AAV2RLA4"/>
<dbReference type="SMART" id="SM00450">
    <property type="entry name" value="RHOD"/>
    <property type="match status" value="1"/>
</dbReference>
<evidence type="ECO:0000259" key="1">
    <source>
        <dbReference type="PROSITE" id="PS50206"/>
    </source>
</evidence>
<proteinExistence type="predicted"/>
<sequence>MDTNSVDFEELSSNLSKLILIDVRCREEASQEGQIPGSFCVPATTIKLAADLTQEEFKERYGFDKPSKEAPLVLYCKTGVRSKNAYEQLTALGFTNHRHYSGSLIDWQNNGGDVVKTQFGHMS</sequence>
<reference evidence="2 3" key="1">
    <citation type="submission" date="2024-05" db="EMBL/GenBank/DDBJ databases">
        <authorList>
            <person name="Wallberg A."/>
        </authorList>
    </citation>
    <scope>NUCLEOTIDE SEQUENCE [LARGE SCALE GENOMIC DNA]</scope>
</reference>
<evidence type="ECO:0000313" key="2">
    <source>
        <dbReference type="EMBL" id="CAL4130415.1"/>
    </source>
</evidence>
<evidence type="ECO:0000313" key="3">
    <source>
        <dbReference type="Proteomes" id="UP001497623"/>
    </source>
</evidence>
<dbReference type="InterPro" id="IPR036873">
    <property type="entry name" value="Rhodanese-like_dom_sf"/>
</dbReference>
<gene>
    <name evidence="2" type="ORF">MNOR_LOCUS26522</name>
</gene>
<dbReference type="PROSITE" id="PS50206">
    <property type="entry name" value="RHODANESE_3"/>
    <property type="match status" value="1"/>
</dbReference>
<accession>A0AAV2RLA4</accession>
<comment type="caution">
    <text evidence="2">The sequence shown here is derived from an EMBL/GenBank/DDBJ whole genome shotgun (WGS) entry which is preliminary data.</text>
</comment>
<dbReference type="InterPro" id="IPR001763">
    <property type="entry name" value="Rhodanese-like_dom"/>
</dbReference>
<dbReference type="EMBL" id="CAXKWB010026618">
    <property type="protein sequence ID" value="CAL4130415.1"/>
    <property type="molecule type" value="Genomic_DNA"/>
</dbReference>
<protein>
    <recommendedName>
        <fullName evidence="1">Rhodanese domain-containing protein</fullName>
    </recommendedName>
</protein>
<name>A0AAV2RLA4_MEGNR</name>
<dbReference type="PANTHER" id="PTHR44086:SF10">
    <property type="entry name" value="THIOSULFATE SULFURTRANSFERASE_RHODANESE-LIKE DOMAIN-CONTAINING PROTEIN 3"/>
    <property type="match status" value="1"/>
</dbReference>
<dbReference type="PANTHER" id="PTHR44086">
    <property type="entry name" value="THIOSULFATE SULFURTRANSFERASE RDL2, MITOCHONDRIAL-RELATED"/>
    <property type="match status" value="1"/>
</dbReference>